<proteinExistence type="predicted"/>
<dbReference type="GO" id="GO:0003677">
    <property type="term" value="F:DNA binding"/>
    <property type="evidence" value="ECO:0007669"/>
    <property type="project" value="InterPro"/>
</dbReference>
<name>A0A081RR65_PHOTE</name>
<accession>A0A081RR65</accession>
<dbReference type="EMBL" id="JGVH01000101">
    <property type="protein sequence ID" value="KER01168.1"/>
    <property type="molecule type" value="Genomic_DNA"/>
</dbReference>
<dbReference type="SUPFAM" id="SSF47413">
    <property type="entry name" value="lambda repressor-like DNA-binding domains"/>
    <property type="match status" value="1"/>
</dbReference>
<sequence length="248" mass="28253">MIIGVSMNVAYKNTLVNTFACFYTHKIIFNGSFFKSLMVGFMAEKHSEETKNTDHTFHESGITRFGERLSTLIGRESYKSFAKKCDMSDKAIRDYVSGKTYPALDRIAHIAKVTGCSFEWLTTGHDLNKNEPEFSKITEVNTMVTPEQQQAWLAILSRMKPEEREVVIDRVFRQGISALLTPPQTDIQQESQFPWPEDLPAKLGVSNHSLVFAQLYASLTDEQRQRFLESISDKEYFSANHKMSSKAG</sequence>
<dbReference type="PROSITE" id="PS50943">
    <property type="entry name" value="HTH_CROC1"/>
    <property type="match status" value="1"/>
</dbReference>
<comment type="caution">
    <text evidence="2">The sequence shown here is derived from an EMBL/GenBank/DDBJ whole genome shotgun (WGS) entry which is preliminary data.</text>
</comment>
<dbReference type="Pfam" id="PF01381">
    <property type="entry name" value="HTH_3"/>
    <property type="match status" value="1"/>
</dbReference>
<evidence type="ECO:0000313" key="2">
    <source>
        <dbReference type="EMBL" id="KER01168.1"/>
    </source>
</evidence>
<reference evidence="2 3" key="1">
    <citation type="submission" date="2014-03" db="EMBL/GenBank/DDBJ databases">
        <title>Draft Genome of Photorhabdus temperata Meg1.</title>
        <authorList>
            <person name="Hurst S.G.IV."/>
            <person name="Morris K."/>
            <person name="Thomas K."/>
            <person name="Tisa L.S."/>
        </authorList>
    </citation>
    <scope>NUCLEOTIDE SEQUENCE [LARGE SCALE GENOMIC DNA]</scope>
    <source>
        <strain evidence="2 3">Meg1</strain>
    </source>
</reference>
<dbReference type="AlphaFoldDB" id="A0A081RR65"/>
<gene>
    <name evidence="2" type="ORF">MEG1DRAFT_04227</name>
</gene>
<feature type="domain" description="HTH cro/C1-type" evidence="1">
    <location>
        <begin position="81"/>
        <end position="121"/>
    </location>
</feature>
<evidence type="ECO:0000313" key="3">
    <source>
        <dbReference type="Proteomes" id="UP000028002"/>
    </source>
</evidence>
<organism evidence="2 3">
    <name type="scientific">Photorhabdus temperata subsp. temperata Meg1</name>
    <dbReference type="NCBI Taxonomy" id="1393735"/>
    <lineage>
        <taxon>Bacteria</taxon>
        <taxon>Pseudomonadati</taxon>
        <taxon>Pseudomonadota</taxon>
        <taxon>Gammaproteobacteria</taxon>
        <taxon>Enterobacterales</taxon>
        <taxon>Morganellaceae</taxon>
        <taxon>Photorhabdus</taxon>
    </lineage>
</organism>
<dbReference type="CDD" id="cd00093">
    <property type="entry name" value="HTH_XRE"/>
    <property type="match status" value="1"/>
</dbReference>
<dbReference type="PATRIC" id="fig|1393735.3.peg.4332"/>
<evidence type="ECO:0000259" key="1">
    <source>
        <dbReference type="PROSITE" id="PS50943"/>
    </source>
</evidence>
<dbReference type="Proteomes" id="UP000028002">
    <property type="component" value="Unassembled WGS sequence"/>
</dbReference>
<protein>
    <submittedName>
        <fullName evidence="2">Helix-turn-helix protein</fullName>
    </submittedName>
</protein>
<dbReference type="Gene3D" id="1.10.260.40">
    <property type="entry name" value="lambda repressor-like DNA-binding domains"/>
    <property type="match status" value="1"/>
</dbReference>
<dbReference type="InterPro" id="IPR010982">
    <property type="entry name" value="Lambda_DNA-bd_dom_sf"/>
</dbReference>
<dbReference type="InterPro" id="IPR001387">
    <property type="entry name" value="Cro/C1-type_HTH"/>
</dbReference>